<dbReference type="InterPro" id="IPR028087">
    <property type="entry name" value="Tad_N"/>
</dbReference>
<keyword evidence="1" id="KW-0812">Transmembrane</keyword>
<reference evidence="3" key="1">
    <citation type="submission" date="2021-01" db="EMBL/GenBank/DDBJ databases">
        <title>Genome sequence of strain Noviherbaspirillum sp. DKR-6.</title>
        <authorList>
            <person name="Chaudhary D.K."/>
        </authorList>
    </citation>
    <scope>NUCLEOTIDE SEQUENCE</scope>
    <source>
        <strain evidence="3">DKR-6</strain>
    </source>
</reference>
<feature type="domain" description="Putative Flp pilus-assembly TadG-like N-terminal" evidence="2">
    <location>
        <begin position="24"/>
        <end position="69"/>
    </location>
</feature>
<keyword evidence="4" id="KW-1185">Reference proteome</keyword>
<keyword evidence="1" id="KW-0472">Membrane</keyword>
<evidence type="ECO:0000313" key="4">
    <source>
        <dbReference type="Proteomes" id="UP000622890"/>
    </source>
</evidence>
<protein>
    <recommendedName>
        <fullName evidence="2">Putative Flp pilus-assembly TadG-like N-terminal domain-containing protein</fullName>
    </recommendedName>
</protein>
<gene>
    <name evidence="3" type="ORF">JJB74_03845</name>
</gene>
<proteinExistence type="predicted"/>
<evidence type="ECO:0000259" key="2">
    <source>
        <dbReference type="Pfam" id="PF13400"/>
    </source>
</evidence>
<dbReference type="EMBL" id="JAEPBG010000001">
    <property type="protein sequence ID" value="MBK4733739.1"/>
    <property type="molecule type" value="Genomic_DNA"/>
</dbReference>
<accession>A0A934SW13</accession>
<evidence type="ECO:0000256" key="1">
    <source>
        <dbReference type="SAM" id="Phobius"/>
    </source>
</evidence>
<dbReference type="AlphaFoldDB" id="A0A934SW13"/>
<name>A0A934SW13_9BURK</name>
<evidence type="ECO:0000313" key="3">
    <source>
        <dbReference type="EMBL" id="MBK4733739.1"/>
    </source>
</evidence>
<dbReference type="Proteomes" id="UP000622890">
    <property type="component" value="Unassembled WGS sequence"/>
</dbReference>
<dbReference type="Pfam" id="PF13400">
    <property type="entry name" value="Tad"/>
    <property type="match status" value="1"/>
</dbReference>
<sequence>MASQRIACRNRPALAVHFARRQRGQALVYGIGLLLAGLAGLYLLFNLGQVTAEKTRLINAADAAAHAGALMQARALNYDAYSNRALVANEVLIAQMVSLSSWAQYAQQHASMLPYQFPECLDPQGYGFAIGAAFKYGPEYAAKCYLMAQYTGDAVEAVAEQIPDIAETLVDIVEASKAAILGARRLVHGSGDAAGASLFSSLRDQVIQQVADANYRGDGPVKASVKPGSDGWAGFLRLYQGNERGRFADVAQEAAWSDEFVKQRNADGAAPSPPPWEWTCVAANRRNSVKRRGGTELVNYDEWKAEDTESYWEVRNTGRWFPRCGSAEQPIAWGGQAAYASAEDGDDGTASFGGSAATNPSAHAYVSSQAWARYSGLPGYLDLAPEWLRIDSPEPRLGLTVTLSRERGDLAIPEGRSVIRQAEDTPGRVSVTAYHGDFASGRMAASAAAEVFFARPPDSADNAWGERFGKPRELASLFNPYWQVRLIDARDSGGGKP</sequence>
<comment type="caution">
    <text evidence="3">The sequence shown here is derived from an EMBL/GenBank/DDBJ whole genome shotgun (WGS) entry which is preliminary data.</text>
</comment>
<feature type="transmembrane region" description="Helical" evidence="1">
    <location>
        <begin position="26"/>
        <end position="45"/>
    </location>
</feature>
<keyword evidence="1" id="KW-1133">Transmembrane helix</keyword>
<dbReference type="RefSeq" id="WP_200590466.1">
    <property type="nucleotide sequence ID" value="NZ_JAEPBG010000001.1"/>
</dbReference>
<organism evidence="3 4">
    <name type="scientific">Noviherbaspirillum pedocola</name>
    <dbReference type="NCBI Taxonomy" id="2801341"/>
    <lineage>
        <taxon>Bacteria</taxon>
        <taxon>Pseudomonadati</taxon>
        <taxon>Pseudomonadota</taxon>
        <taxon>Betaproteobacteria</taxon>
        <taxon>Burkholderiales</taxon>
        <taxon>Oxalobacteraceae</taxon>
        <taxon>Noviherbaspirillum</taxon>
    </lineage>
</organism>